<name>A0A1H5ZXE6_9PSEU</name>
<dbReference type="SUPFAM" id="SSF46785">
    <property type="entry name" value="Winged helix' DNA-binding domain"/>
    <property type="match status" value="1"/>
</dbReference>
<evidence type="ECO:0000259" key="4">
    <source>
        <dbReference type="PROSITE" id="PS51118"/>
    </source>
</evidence>
<evidence type="ECO:0000256" key="2">
    <source>
        <dbReference type="ARBA" id="ARBA00023125"/>
    </source>
</evidence>
<dbReference type="Pfam" id="PF01638">
    <property type="entry name" value="HxlR"/>
    <property type="match status" value="1"/>
</dbReference>
<dbReference type="PANTHER" id="PTHR33204:SF39">
    <property type="entry name" value="TRANSCRIPTIONAL REGULATORY PROTEIN"/>
    <property type="match status" value="1"/>
</dbReference>
<dbReference type="RefSeq" id="WP_093355847.1">
    <property type="nucleotide sequence ID" value="NZ_FNVB01000003.1"/>
</dbReference>
<evidence type="ECO:0000313" key="7">
    <source>
        <dbReference type="Proteomes" id="UP000199690"/>
    </source>
</evidence>
<reference evidence="7 8" key="2">
    <citation type="submission" date="2016-10" db="EMBL/GenBank/DDBJ databases">
        <authorList>
            <person name="Varghese N."/>
            <person name="Submissions S."/>
        </authorList>
    </citation>
    <scope>NUCLEOTIDE SEQUENCE [LARGE SCALE GENOMIC DNA]</scope>
    <source>
        <strain evidence="8">ATCC 20501</strain>
        <strain evidence="6 7">CGMCC 4.3529</strain>
    </source>
</reference>
<dbReference type="SMR" id="A0A1H5ZXE6"/>
<dbReference type="PANTHER" id="PTHR33204">
    <property type="entry name" value="TRANSCRIPTIONAL REGULATOR, MARR FAMILY"/>
    <property type="match status" value="1"/>
</dbReference>
<dbReference type="InterPro" id="IPR036388">
    <property type="entry name" value="WH-like_DNA-bd_sf"/>
</dbReference>
<keyword evidence="3" id="KW-0804">Transcription</keyword>
<evidence type="ECO:0000313" key="8">
    <source>
        <dbReference type="Proteomes" id="UP000236729"/>
    </source>
</evidence>
<accession>A0A1I1Y9K2</accession>
<organism evidence="5 8">
    <name type="scientific">Saccharopolyspora kobensis</name>
    <dbReference type="NCBI Taxonomy" id="146035"/>
    <lineage>
        <taxon>Bacteria</taxon>
        <taxon>Bacillati</taxon>
        <taxon>Actinomycetota</taxon>
        <taxon>Actinomycetes</taxon>
        <taxon>Pseudonocardiales</taxon>
        <taxon>Pseudonocardiaceae</taxon>
        <taxon>Saccharopolyspora</taxon>
    </lineage>
</organism>
<proteinExistence type="predicted"/>
<gene>
    <name evidence="5" type="ORF">SAMN02982929_02048</name>
    <name evidence="6" type="ORF">SAMN05216506_109109</name>
</gene>
<sequence length="149" mass="16120">MASARQISGPCQAWPEDSAFVREVLDRIGDKWTVLTISTLGAGALRYSDLQASIPGISQRMLTQTLKNLERDGLITRTAYAEVPPRVEYELTDLGRSLIEAVRAMAEWAVTHHSEIAGHRAASELTGVGRAKAASARRQAEVPVALIGP</sequence>
<dbReference type="PROSITE" id="PS51118">
    <property type="entry name" value="HTH_HXLR"/>
    <property type="match status" value="1"/>
</dbReference>
<accession>A0A1H5ZXE6</accession>
<dbReference type="EMBL" id="FNVB01000003">
    <property type="protein sequence ID" value="SEG41178.1"/>
    <property type="molecule type" value="Genomic_DNA"/>
</dbReference>
<dbReference type="Proteomes" id="UP000236729">
    <property type="component" value="Unassembled WGS sequence"/>
</dbReference>
<dbReference type="GO" id="GO:0003677">
    <property type="term" value="F:DNA binding"/>
    <property type="evidence" value="ECO:0007669"/>
    <property type="project" value="UniProtKB-KW"/>
</dbReference>
<evidence type="ECO:0000256" key="1">
    <source>
        <dbReference type="ARBA" id="ARBA00023015"/>
    </source>
</evidence>
<dbReference type="Proteomes" id="UP000199690">
    <property type="component" value="Unassembled WGS sequence"/>
</dbReference>
<dbReference type="InterPro" id="IPR002577">
    <property type="entry name" value="HTH_HxlR"/>
</dbReference>
<keyword evidence="1" id="KW-0805">Transcription regulation</keyword>
<evidence type="ECO:0000256" key="3">
    <source>
        <dbReference type="ARBA" id="ARBA00023163"/>
    </source>
</evidence>
<evidence type="ECO:0000313" key="5">
    <source>
        <dbReference type="EMBL" id="SEG41178.1"/>
    </source>
</evidence>
<dbReference type="InterPro" id="IPR036390">
    <property type="entry name" value="WH_DNA-bd_sf"/>
</dbReference>
<dbReference type="Gene3D" id="1.10.10.10">
    <property type="entry name" value="Winged helix-like DNA-binding domain superfamily/Winged helix DNA-binding domain"/>
    <property type="match status" value="1"/>
</dbReference>
<keyword evidence="2" id="KW-0238">DNA-binding</keyword>
<protein>
    <submittedName>
        <fullName evidence="5">Transcriptional regulator, HxlR family</fullName>
    </submittedName>
</protein>
<evidence type="ECO:0000313" key="6">
    <source>
        <dbReference type="EMBL" id="SFE16012.1"/>
    </source>
</evidence>
<dbReference type="EMBL" id="FOME01000009">
    <property type="protein sequence ID" value="SFE16012.1"/>
    <property type="molecule type" value="Genomic_DNA"/>
</dbReference>
<dbReference type="AlphaFoldDB" id="A0A1H5ZXE6"/>
<keyword evidence="7" id="KW-1185">Reference proteome</keyword>
<feature type="domain" description="HTH hxlR-type" evidence="4">
    <location>
        <begin position="11"/>
        <end position="117"/>
    </location>
</feature>
<reference evidence="5" key="1">
    <citation type="submission" date="2016-10" db="EMBL/GenBank/DDBJ databases">
        <authorList>
            <person name="de Groot N.N."/>
        </authorList>
    </citation>
    <scope>NUCLEOTIDE SEQUENCE [LARGE SCALE GENOMIC DNA]</scope>
    <source>
        <strain evidence="5">ATCC 20501</strain>
    </source>
</reference>